<keyword evidence="1" id="KW-0560">Oxidoreductase</keyword>
<accession>A0A1I0J3C6</accession>
<dbReference type="SUPFAM" id="SSF53323">
    <property type="entry name" value="Pyruvate-ferredoxin oxidoreductase, PFOR, domain III"/>
    <property type="match status" value="1"/>
</dbReference>
<dbReference type="Proteomes" id="UP000198508">
    <property type="component" value="Unassembled WGS sequence"/>
</dbReference>
<dbReference type="Gene3D" id="3.40.920.10">
    <property type="entry name" value="Pyruvate-ferredoxin oxidoreductase, PFOR, domain III"/>
    <property type="match status" value="1"/>
</dbReference>
<evidence type="ECO:0000256" key="1">
    <source>
        <dbReference type="ARBA" id="ARBA00023002"/>
    </source>
</evidence>
<proteinExistence type="predicted"/>
<dbReference type="EMBL" id="FOIM01000026">
    <property type="protein sequence ID" value="SEU04223.1"/>
    <property type="molecule type" value="Genomic_DNA"/>
</dbReference>
<name>A0A1I0J3C6_9FIRM</name>
<organism evidence="3 4">
    <name type="scientific">Enterocloster lavalensis</name>
    <dbReference type="NCBI Taxonomy" id="460384"/>
    <lineage>
        <taxon>Bacteria</taxon>
        <taxon>Bacillati</taxon>
        <taxon>Bacillota</taxon>
        <taxon>Clostridia</taxon>
        <taxon>Lachnospirales</taxon>
        <taxon>Lachnospiraceae</taxon>
        <taxon>Enterocloster</taxon>
    </lineage>
</organism>
<dbReference type="AlphaFoldDB" id="A0A1I0J3C6"/>
<keyword evidence="4" id="KW-1185">Reference proteome</keyword>
<reference evidence="4" key="1">
    <citation type="submission" date="2016-10" db="EMBL/GenBank/DDBJ databases">
        <authorList>
            <person name="Varghese N."/>
            <person name="Submissions S."/>
        </authorList>
    </citation>
    <scope>NUCLEOTIDE SEQUENCE [LARGE SCALE GENOMIC DNA]</scope>
    <source>
        <strain evidence="4">NLAE-zl-G277</strain>
    </source>
</reference>
<evidence type="ECO:0000259" key="2">
    <source>
        <dbReference type="Pfam" id="PF01558"/>
    </source>
</evidence>
<dbReference type="Pfam" id="PF01558">
    <property type="entry name" value="POR"/>
    <property type="match status" value="1"/>
</dbReference>
<evidence type="ECO:0000313" key="4">
    <source>
        <dbReference type="Proteomes" id="UP000198508"/>
    </source>
</evidence>
<dbReference type="RefSeq" id="WP_092368246.1">
    <property type="nucleotide sequence ID" value="NZ_CATZMQ010000001.1"/>
</dbReference>
<evidence type="ECO:0000313" key="3">
    <source>
        <dbReference type="EMBL" id="SEU04223.1"/>
    </source>
</evidence>
<dbReference type="PANTHER" id="PTHR42730:SF1">
    <property type="entry name" value="2-OXOGLUTARATE SYNTHASE SUBUNIT KORC"/>
    <property type="match status" value="1"/>
</dbReference>
<dbReference type="InterPro" id="IPR052554">
    <property type="entry name" value="2-oxoglutarate_synth_KorC"/>
</dbReference>
<protein>
    <submittedName>
        <fullName evidence="3">2-oxoglutarate ferredoxin oxidoreductase subunit gamma</fullName>
    </submittedName>
</protein>
<sequence length="183" mass="19483">MTNLVCAGFGGQGVLTAGLIIAKTGMDIGKNVVWIPSYGSEMRGGTANCNVKISEEEIASPFIRSIDVLLALNEPSVDKFQGSIAPGGTMIINSSIVKREEFRPDIHVYAVEATGLAAELENSRGANIVMIGAFSKTTGVIGEAQMEEGIENFFLSKGKCNPKNRECFAAGIRSVRELQRAVV</sequence>
<dbReference type="InterPro" id="IPR019752">
    <property type="entry name" value="Pyrv/ketoisovalerate_OxRed_cat"/>
</dbReference>
<dbReference type="STRING" id="460384.SAMN05216313_1267"/>
<gene>
    <name evidence="3" type="ORF">SAMN05216313_1267</name>
</gene>
<dbReference type="GO" id="GO:0016903">
    <property type="term" value="F:oxidoreductase activity, acting on the aldehyde or oxo group of donors"/>
    <property type="evidence" value="ECO:0007669"/>
    <property type="project" value="InterPro"/>
</dbReference>
<dbReference type="GeneID" id="93276141"/>
<feature type="domain" description="Pyruvate/ketoisovalerate oxidoreductase catalytic" evidence="2">
    <location>
        <begin position="10"/>
        <end position="172"/>
    </location>
</feature>
<dbReference type="InterPro" id="IPR002869">
    <property type="entry name" value="Pyrv_flavodox_OxRed_cen"/>
</dbReference>
<dbReference type="PANTHER" id="PTHR42730">
    <property type="entry name" value="2-OXOGLUTARATE SYNTHASE SUBUNIT KORC"/>
    <property type="match status" value="1"/>
</dbReference>